<evidence type="ECO:0000313" key="2">
    <source>
        <dbReference type="EMBL" id="EWZ28386.1"/>
    </source>
</evidence>
<evidence type="ECO:0000256" key="1">
    <source>
        <dbReference type="SAM" id="MobiDB-lite"/>
    </source>
</evidence>
<feature type="compositionally biased region" description="Basic residues" evidence="1">
    <location>
        <begin position="1"/>
        <end position="10"/>
    </location>
</feature>
<reference evidence="2" key="2">
    <citation type="submission" date="2012-06" db="EMBL/GenBank/DDBJ databases">
        <title>Annotation of the Genome Sequence of Fusarium oxysporum Fo47.</title>
        <authorList>
            <consortium name="The Broad Institute Genomics Platform"/>
            <person name="Ma L.-J."/>
            <person name="Corby-Kistler H."/>
            <person name="Broz K."/>
            <person name="Gale L.R."/>
            <person name="Jonkers W."/>
            <person name="O'Donnell K."/>
            <person name="Ploetz R."/>
            <person name="Steinberg C."/>
            <person name="Schwartz D.C."/>
            <person name="VanEtten H."/>
            <person name="Zhou S."/>
            <person name="Young S.K."/>
            <person name="Zeng Q."/>
            <person name="Gargeya S."/>
            <person name="Fitzgerald M."/>
            <person name="Abouelleil A."/>
            <person name="Alvarado L."/>
            <person name="Chapman S.B."/>
            <person name="Gainer-Dewar J."/>
            <person name="Goldberg J."/>
            <person name="Griggs A."/>
            <person name="Gujja S."/>
            <person name="Hansen M."/>
            <person name="Howarth C."/>
            <person name="Imamovic A."/>
            <person name="Ireland A."/>
            <person name="Larimer J."/>
            <person name="McCowan C."/>
            <person name="Murphy C."/>
            <person name="Pearson M."/>
            <person name="Poon T.W."/>
            <person name="Priest M."/>
            <person name="Roberts A."/>
            <person name="Saif S."/>
            <person name="Shea T."/>
            <person name="Sykes S."/>
            <person name="Wortman J."/>
            <person name="Nusbaum C."/>
            <person name="Birren B."/>
        </authorList>
    </citation>
    <scope>NUCLEOTIDE SEQUENCE</scope>
    <source>
        <strain evidence="2">Fo47</strain>
    </source>
</reference>
<dbReference type="EMBL" id="JH717925">
    <property type="protein sequence ID" value="EWZ28386.1"/>
    <property type="molecule type" value="Genomic_DNA"/>
</dbReference>
<name>W9J959_FUSOX</name>
<accession>W9J959</accession>
<feature type="compositionally biased region" description="Acidic residues" evidence="1">
    <location>
        <begin position="63"/>
        <end position="80"/>
    </location>
</feature>
<sequence>MPMKKRKHSPPPKPELRRSRLPNKSRKTIYVEKTDSDDDSVHKPSPTVRDALRTRQNRNRPEDSEDSYLDDPEEDDDSDDKSEHLEDTTEPDEAQADEYCNDAGEDAPPVVTIIPLEKMRDDGGIAYVDYKIHPNSLLFLKDLKVNNNRAWLKAHDGEFRRAYKDWETFVERTTSSIMSIDDTIPELPAKDVMFRIYRDLRFSPDGKPYKAHFSAAWSRTGRKGTYAHYYIHCEPGMSFVAGGIFAPNAEQLRRLRASIDERPRRWRRVLNDDSLKLTFLPQARMEATEEAALKAFALENKETALKSRPKGFIIDHRDIELLKLRKFTLSRKIPDNILCAEDTQERIVEVLQPLVAFISFLNSVVMPDHDASSSSEDDG</sequence>
<feature type="region of interest" description="Disordered" evidence="1">
    <location>
        <begin position="1"/>
        <end position="94"/>
    </location>
</feature>
<feature type="compositionally biased region" description="Basic and acidic residues" evidence="1">
    <location>
        <begin position="29"/>
        <end position="42"/>
    </location>
</feature>
<dbReference type="HOGENOM" id="CLU_036742_0_0_1"/>
<dbReference type="PANTHER" id="PTHR36452">
    <property type="entry name" value="CHROMOSOME 12, WHOLE GENOME SHOTGUN SEQUENCE"/>
    <property type="match status" value="1"/>
</dbReference>
<dbReference type="Proteomes" id="UP000030766">
    <property type="component" value="Unassembled WGS sequence"/>
</dbReference>
<dbReference type="Pfam" id="PF09365">
    <property type="entry name" value="DUF2461"/>
    <property type="match status" value="1"/>
</dbReference>
<gene>
    <name evidence="2" type="ORF">FOZG_17871</name>
</gene>
<organism evidence="2">
    <name type="scientific">Fusarium oxysporum Fo47</name>
    <dbReference type="NCBI Taxonomy" id="660027"/>
    <lineage>
        <taxon>Eukaryota</taxon>
        <taxon>Fungi</taxon>
        <taxon>Dikarya</taxon>
        <taxon>Ascomycota</taxon>
        <taxon>Pezizomycotina</taxon>
        <taxon>Sordariomycetes</taxon>
        <taxon>Hypocreomycetidae</taxon>
        <taxon>Hypocreales</taxon>
        <taxon>Nectriaceae</taxon>
        <taxon>Fusarium</taxon>
        <taxon>Fusarium oxysporum species complex</taxon>
    </lineage>
</organism>
<dbReference type="VEuPathDB" id="FungiDB:FOZG_17871"/>
<proteinExistence type="predicted"/>
<dbReference type="AlphaFoldDB" id="W9J959"/>
<dbReference type="PANTHER" id="PTHR36452:SF1">
    <property type="entry name" value="DUF2461 DOMAIN-CONTAINING PROTEIN"/>
    <property type="match status" value="1"/>
</dbReference>
<protein>
    <submittedName>
        <fullName evidence="2">Uncharacterized protein</fullName>
    </submittedName>
</protein>
<dbReference type="InterPro" id="IPR012808">
    <property type="entry name" value="CHP02453"/>
</dbReference>
<reference evidence="2" key="1">
    <citation type="submission" date="2011-06" db="EMBL/GenBank/DDBJ databases">
        <title>The Genome Sequence of Fusarium oxysporum Fo47.</title>
        <authorList>
            <consortium name="The Broad Institute Genome Sequencing Platform"/>
            <person name="Ma L.-J."/>
            <person name="Gale L.R."/>
            <person name="Schwartz D.C."/>
            <person name="Zhou S."/>
            <person name="Corby-Kistler H."/>
            <person name="Young S.K."/>
            <person name="Zeng Q."/>
            <person name="Gargeya S."/>
            <person name="Fitzgerald M."/>
            <person name="Haas B."/>
            <person name="Abouelleil A."/>
            <person name="Alvarado L."/>
            <person name="Arachchi H.M."/>
            <person name="Berlin A."/>
            <person name="Brown A."/>
            <person name="Chapman S.B."/>
            <person name="Chen Z."/>
            <person name="Dunbar C."/>
            <person name="Freedman E."/>
            <person name="Gearin G."/>
            <person name="Gellesch M."/>
            <person name="Goldberg J."/>
            <person name="Griggs A."/>
            <person name="Gujja S."/>
            <person name="Heiman D."/>
            <person name="Howarth C."/>
            <person name="Larson L."/>
            <person name="Lui A."/>
            <person name="MacDonald P.J.P."/>
            <person name="Mehta T."/>
            <person name="Montmayeur A."/>
            <person name="Murphy C."/>
            <person name="Neiman D."/>
            <person name="Pearson M."/>
            <person name="Priest M."/>
            <person name="Roberts A."/>
            <person name="Saif S."/>
            <person name="Shea T."/>
            <person name="Shenoy N."/>
            <person name="Sisk P."/>
            <person name="Stolte C."/>
            <person name="Sykes S."/>
            <person name="Wortman J."/>
            <person name="Nusbaum C."/>
            <person name="Birren B."/>
        </authorList>
    </citation>
    <scope>NUCLEOTIDE SEQUENCE [LARGE SCALE GENOMIC DNA]</scope>
    <source>
        <strain evidence="2">Fo47</strain>
    </source>
</reference>
<dbReference type="NCBIfam" id="TIGR02453">
    <property type="entry name" value="TIGR02453 family protein"/>
    <property type="match status" value="1"/>
</dbReference>